<evidence type="ECO:0000256" key="2">
    <source>
        <dbReference type="ARBA" id="ARBA00012804"/>
    </source>
</evidence>
<dbReference type="Gene3D" id="3.90.660.10">
    <property type="match status" value="1"/>
</dbReference>
<evidence type="ECO:0000313" key="5">
    <source>
        <dbReference type="EMBL" id="KAG7045210.1"/>
    </source>
</evidence>
<dbReference type="InterPro" id="IPR036188">
    <property type="entry name" value="FAD/NAD-bd_sf"/>
</dbReference>
<comment type="caution">
    <text evidence="5">The sequence shown here is derived from an EMBL/GenBank/DDBJ whole genome shotgun (WGS) entry which is preliminary data.</text>
</comment>
<evidence type="ECO:0000313" key="6">
    <source>
        <dbReference type="Proteomes" id="UP000699042"/>
    </source>
</evidence>
<gene>
    <name evidence="5" type="ORF">JMJ77_009295</name>
</gene>
<comment type="similarity">
    <text evidence="1">Belongs to the flavin monoamine oxidase family.</text>
</comment>
<protein>
    <recommendedName>
        <fullName evidence="2">monoamine oxidase</fullName>
        <ecNumber evidence="2">1.4.3.4</ecNumber>
    </recommendedName>
</protein>
<dbReference type="PANTHER" id="PTHR43563">
    <property type="entry name" value="AMINE OXIDASE"/>
    <property type="match status" value="1"/>
</dbReference>
<evidence type="ECO:0000256" key="3">
    <source>
        <dbReference type="ARBA" id="ARBA00048448"/>
    </source>
</evidence>
<name>A0A9P7QZT4_9PEZI</name>
<dbReference type="InterPro" id="IPR050703">
    <property type="entry name" value="Flavin_MAO"/>
</dbReference>
<dbReference type="Gene3D" id="3.50.50.60">
    <property type="entry name" value="FAD/NAD(P)-binding domain"/>
    <property type="match status" value="1"/>
</dbReference>
<dbReference type="PANTHER" id="PTHR43563:SF1">
    <property type="entry name" value="AMINE OXIDASE [FLAVIN-CONTAINING] B"/>
    <property type="match status" value="1"/>
</dbReference>
<dbReference type="EC" id="1.4.3.4" evidence="2"/>
<dbReference type="Proteomes" id="UP000699042">
    <property type="component" value="Unassembled WGS sequence"/>
</dbReference>
<feature type="domain" description="Amine oxidase" evidence="4">
    <location>
        <begin position="3"/>
        <end position="184"/>
    </location>
</feature>
<organism evidence="5 6">
    <name type="scientific">Colletotrichum scovillei</name>
    <dbReference type="NCBI Taxonomy" id="1209932"/>
    <lineage>
        <taxon>Eukaryota</taxon>
        <taxon>Fungi</taxon>
        <taxon>Dikarya</taxon>
        <taxon>Ascomycota</taxon>
        <taxon>Pezizomycotina</taxon>
        <taxon>Sordariomycetes</taxon>
        <taxon>Hypocreomycetidae</taxon>
        <taxon>Glomerellales</taxon>
        <taxon>Glomerellaceae</taxon>
        <taxon>Colletotrichum</taxon>
        <taxon>Colletotrichum acutatum species complex</taxon>
    </lineage>
</organism>
<reference evidence="5" key="1">
    <citation type="submission" date="2021-05" db="EMBL/GenBank/DDBJ databases">
        <title>Comparative genomics of three Colletotrichum scovillei strains and genetic complementation revealed genes involved fungal growth and virulence on chili pepper.</title>
        <authorList>
            <person name="Hsieh D.-K."/>
            <person name="Chuang S.-C."/>
            <person name="Chen C.-Y."/>
            <person name="Chao Y.-T."/>
            <person name="Lu M.-Y.J."/>
            <person name="Lee M.-H."/>
            <person name="Shih M.-C."/>
        </authorList>
    </citation>
    <scope>NUCLEOTIDE SEQUENCE</scope>
    <source>
        <strain evidence="5">Coll-153</strain>
    </source>
</reference>
<feature type="non-terminal residue" evidence="5">
    <location>
        <position position="200"/>
    </location>
</feature>
<proteinExistence type="inferred from homology"/>
<comment type="catalytic activity">
    <reaction evidence="3">
        <text>a secondary aliphatic amine + O2 + H2O = a primary amine + an aldehyde + H2O2</text>
        <dbReference type="Rhea" id="RHEA:26414"/>
        <dbReference type="ChEBI" id="CHEBI:15377"/>
        <dbReference type="ChEBI" id="CHEBI:15379"/>
        <dbReference type="ChEBI" id="CHEBI:16240"/>
        <dbReference type="ChEBI" id="CHEBI:17478"/>
        <dbReference type="ChEBI" id="CHEBI:58855"/>
        <dbReference type="ChEBI" id="CHEBI:65296"/>
        <dbReference type="EC" id="1.4.3.4"/>
    </reaction>
</comment>
<dbReference type="SUPFAM" id="SSF51905">
    <property type="entry name" value="FAD/NAD(P)-binding domain"/>
    <property type="match status" value="1"/>
</dbReference>
<dbReference type="GO" id="GO:0097621">
    <property type="term" value="F:monoamine oxidase activity"/>
    <property type="evidence" value="ECO:0007669"/>
    <property type="project" value="UniProtKB-EC"/>
</dbReference>
<dbReference type="Pfam" id="PF01593">
    <property type="entry name" value="Amino_oxidase"/>
    <property type="match status" value="1"/>
</dbReference>
<dbReference type="EMBL" id="JAESDN010000009">
    <property type="protein sequence ID" value="KAG7045210.1"/>
    <property type="molecule type" value="Genomic_DNA"/>
</dbReference>
<keyword evidence="6" id="KW-1185">Reference proteome</keyword>
<dbReference type="InterPro" id="IPR002937">
    <property type="entry name" value="Amino_oxidase"/>
</dbReference>
<sequence>HGTVPLNVLADLKFSPPLPADKIAASREGSINKCNKIHADIKGPDYKSWTSFGIPGKGVVSSFGDHTTPAGNSHLVAFGPDPTSPEGITLGNPEDVKAAVVHLLPKDLQGSAVIDRIVSHDWNNDEFSKGTWCYLPRNFTTKYLSAFQCPHGIVHFASADWSDGWRGWIDGAVQSGMQIAREVIDSQGRTNSRPVSLSRL</sequence>
<evidence type="ECO:0000256" key="1">
    <source>
        <dbReference type="ARBA" id="ARBA00005995"/>
    </source>
</evidence>
<evidence type="ECO:0000259" key="4">
    <source>
        <dbReference type="Pfam" id="PF01593"/>
    </source>
</evidence>
<accession>A0A9P7QZT4</accession>
<dbReference type="AlphaFoldDB" id="A0A9P7QZT4"/>